<evidence type="ECO:0000256" key="1">
    <source>
        <dbReference type="ARBA" id="ARBA00004123"/>
    </source>
</evidence>
<reference evidence="3" key="1">
    <citation type="submission" date="2022-11" db="UniProtKB">
        <authorList>
            <consortium name="WormBaseParasite"/>
        </authorList>
    </citation>
    <scope>IDENTIFICATION</scope>
</reference>
<keyword evidence="2" id="KW-1185">Reference proteome</keyword>
<dbReference type="Proteomes" id="UP000887574">
    <property type="component" value="Unplaced"/>
</dbReference>
<sequence length="85" mass="9692">MDQLRANYASESEEELKPQAKTARELKSYTVAFKLKAIDHANKVSVSSASKKFSVSRGCIQNWKKQENQLRLPKSVLSFIHYNSC</sequence>
<organism evidence="2 3">
    <name type="scientific">Ditylenchus dipsaci</name>
    <dbReference type="NCBI Taxonomy" id="166011"/>
    <lineage>
        <taxon>Eukaryota</taxon>
        <taxon>Metazoa</taxon>
        <taxon>Ecdysozoa</taxon>
        <taxon>Nematoda</taxon>
        <taxon>Chromadorea</taxon>
        <taxon>Rhabditida</taxon>
        <taxon>Tylenchina</taxon>
        <taxon>Tylenchomorpha</taxon>
        <taxon>Sphaerularioidea</taxon>
        <taxon>Anguinidae</taxon>
        <taxon>Anguininae</taxon>
        <taxon>Ditylenchus</taxon>
    </lineage>
</organism>
<dbReference type="GO" id="GO:0005634">
    <property type="term" value="C:nucleus"/>
    <property type="evidence" value="ECO:0007669"/>
    <property type="project" value="UniProtKB-SubCell"/>
</dbReference>
<accession>A0A915DFU0</accession>
<protein>
    <submittedName>
        <fullName evidence="3">Brinker DNA-binding domain-containing protein</fullName>
    </submittedName>
</protein>
<dbReference type="SUPFAM" id="SSF46689">
    <property type="entry name" value="Homeodomain-like"/>
    <property type="match status" value="1"/>
</dbReference>
<comment type="subcellular location">
    <subcellularLocation>
        <location evidence="1">Nucleus</location>
    </subcellularLocation>
</comment>
<name>A0A915DFU0_9BILA</name>
<evidence type="ECO:0000313" key="2">
    <source>
        <dbReference type="Proteomes" id="UP000887574"/>
    </source>
</evidence>
<dbReference type="InterPro" id="IPR009057">
    <property type="entry name" value="Homeodomain-like_sf"/>
</dbReference>
<evidence type="ECO:0000313" key="3">
    <source>
        <dbReference type="WBParaSite" id="jg19098"/>
    </source>
</evidence>
<dbReference type="Gene3D" id="1.10.10.60">
    <property type="entry name" value="Homeodomain-like"/>
    <property type="match status" value="1"/>
</dbReference>
<dbReference type="WBParaSite" id="jg19098">
    <property type="protein sequence ID" value="jg19098"/>
    <property type="gene ID" value="jg19098"/>
</dbReference>
<dbReference type="AlphaFoldDB" id="A0A915DFU0"/>
<proteinExistence type="predicted"/>